<organism evidence="8 9">
    <name type="scientific">Lasius platythorax</name>
    <dbReference type="NCBI Taxonomy" id="488582"/>
    <lineage>
        <taxon>Eukaryota</taxon>
        <taxon>Metazoa</taxon>
        <taxon>Ecdysozoa</taxon>
        <taxon>Arthropoda</taxon>
        <taxon>Hexapoda</taxon>
        <taxon>Insecta</taxon>
        <taxon>Pterygota</taxon>
        <taxon>Neoptera</taxon>
        <taxon>Endopterygota</taxon>
        <taxon>Hymenoptera</taxon>
        <taxon>Apocrita</taxon>
        <taxon>Aculeata</taxon>
        <taxon>Formicoidea</taxon>
        <taxon>Formicidae</taxon>
        <taxon>Formicinae</taxon>
        <taxon>Lasius</taxon>
        <taxon>Lasius</taxon>
    </lineage>
</organism>
<dbReference type="InterPro" id="IPR013083">
    <property type="entry name" value="Znf_RING/FYVE/PHD"/>
</dbReference>
<keyword evidence="9" id="KW-1185">Reference proteome</keyword>
<evidence type="ECO:0000313" key="9">
    <source>
        <dbReference type="Proteomes" id="UP001497644"/>
    </source>
</evidence>
<dbReference type="GO" id="GO:0008270">
    <property type="term" value="F:zinc ion binding"/>
    <property type="evidence" value="ECO:0007669"/>
    <property type="project" value="UniProtKB-KW"/>
</dbReference>
<dbReference type="GO" id="GO:0061630">
    <property type="term" value="F:ubiquitin protein ligase activity"/>
    <property type="evidence" value="ECO:0007669"/>
    <property type="project" value="TreeGrafter"/>
</dbReference>
<feature type="region of interest" description="Disordered" evidence="5">
    <location>
        <begin position="56"/>
        <end position="85"/>
    </location>
</feature>
<dbReference type="PROSITE" id="PS00518">
    <property type="entry name" value="ZF_RING_1"/>
    <property type="match status" value="1"/>
</dbReference>
<sequence length="389" mass="45179">MDLINCSATKRSSKSCCGRKTAIDSDLGSCDHIYASLVECKSKDNTEDFVNVEPITMTNKRNEDSRKKHTPRSTNSNILHSYEPSPVFPRKMDSEVYEESREITDPYRSHELDFQCPRCGQRMEEPRLLPCLHPICLSCVYELMNKPSYVSLKNEIWDNNRMYTQHNIHETCPLCNSHLPNINSSIPPPHYPLQHRLVMDTMRRKLVNRVLCDTCTSEVLALIQCSTCLRNFCSECGRQHEQQNVAEARTIKHLMRPLWEATKIRRTILCQTHPMHALRFYCIACQQVTCKECMWSAQHRGHASEDALGVGKRASAYLATMLQNARIFLNTLLIQYDHDVFSNNGSEELQNAKTYRYVHLYSFILQIRNYMNYIVIIIKCVSRMRESIL</sequence>
<evidence type="ECO:0000259" key="6">
    <source>
        <dbReference type="PROSITE" id="PS50089"/>
    </source>
</evidence>
<dbReference type="InterPro" id="IPR001841">
    <property type="entry name" value="Znf_RING"/>
</dbReference>
<dbReference type="SUPFAM" id="SSF57845">
    <property type="entry name" value="B-box zinc-binding domain"/>
    <property type="match status" value="1"/>
</dbReference>
<evidence type="ECO:0000313" key="8">
    <source>
        <dbReference type="EMBL" id="CAL1676291.1"/>
    </source>
</evidence>
<dbReference type="PANTHER" id="PTHR25462">
    <property type="entry name" value="BONUS, ISOFORM C-RELATED"/>
    <property type="match status" value="1"/>
</dbReference>
<gene>
    <name evidence="8" type="ORF">LPLAT_LOCUS2512</name>
</gene>
<keyword evidence="1" id="KW-0479">Metal-binding</keyword>
<keyword evidence="3" id="KW-0862">Zinc</keyword>
<dbReference type="Proteomes" id="UP001497644">
    <property type="component" value="Chromosome 11"/>
</dbReference>
<dbReference type="AlphaFoldDB" id="A0AAV2N874"/>
<dbReference type="InterPro" id="IPR000315">
    <property type="entry name" value="Znf_B-box"/>
</dbReference>
<accession>A0AAV2N874</accession>
<protein>
    <recommendedName>
        <fullName evidence="10">Tripartite motif-containing protein 45</fullName>
    </recommendedName>
</protein>
<evidence type="ECO:0000256" key="4">
    <source>
        <dbReference type="PROSITE-ProRule" id="PRU00024"/>
    </source>
</evidence>
<name>A0AAV2N874_9HYME</name>
<dbReference type="SUPFAM" id="SSF57850">
    <property type="entry name" value="RING/U-box"/>
    <property type="match status" value="1"/>
</dbReference>
<reference evidence="8" key="1">
    <citation type="submission" date="2024-04" db="EMBL/GenBank/DDBJ databases">
        <authorList>
            <consortium name="Molecular Ecology Group"/>
        </authorList>
    </citation>
    <scope>NUCLEOTIDE SEQUENCE</scope>
</reference>
<dbReference type="SMART" id="SM00184">
    <property type="entry name" value="RING"/>
    <property type="match status" value="1"/>
</dbReference>
<dbReference type="PROSITE" id="PS50119">
    <property type="entry name" value="ZF_BBOX"/>
    <property type="match status" value="1"/>
</dbReference>
<dbReference type="InterPro" id="IPR047153">
    <property type="entry name" value="TRIM45/56/19-like"/>
</dbReference>
<evidence type="ECO:0000256" key="5">
    <source>
        <dbReference type="SAM" id="MobiDB-lite"/>
    </source>
</evidence>
<dbReference type="Gene3D" id="3.30.160.60">
    <property type="entry name" value="Classic Zinc Finger"/>
    <property type="match status" value="1"/>
</dbReference>
<feature type="domain" description="B box-type" evidence="7">
    <location>
        <begin position="265"/>
        <end position="307"/>
    </location>
</feature>
<evidence type="ECO:0000256" key="1">
    <source>
        <dbReference type="ARBA" id="ARBA00022723"/>
    </source>
</evidence>
<dbReference type="Pfam" id="PF00643">
    <property type="entry name" value="zf-B_box"/>
    <property type="match status" value="1"/>
</dbReference>
<evidence type="ECO:0000256" key="2">
    <source>
        <dbReference type="ARBA" id="ARBA00022771"/>
    </source>
</evidence>
<proteinExistence type="predicted"/>
<dbReference type="EMBL" id="OZ034834">
    <property type="protein sequence ID" value="CAL1676291.1"/>
    <property type="molecule type" value="Genomic_DNA"/>
</dbReference>
<evidence type="ECO:0008006" key="10">
    <source>
        <dbReference type="Google" id="ProtNLM"/>
    </source>
</evidence>
<evidence type="ECO:0000259" key="7">
    <source>
        <dbReference type="PROSITE" id="PS50119"/>
    </source>
</evidence>
<feature type="domain" description="RING-type" evidence="6">
    <location>
        <begin position="116"/>
        <end position="176"/>
    </location>
</feature>
<dbReference type="PROSITE" id="PS50089">
    <property type="entry name" value="ZF_RING_2"/>
    <property type="match status" value="1"/>
</dbReference>
<evidence type="ECO:0000256" key="3">
    <source>
        <dbReference type="ARBA" id="ARBA00022833"/>
    </source>
</evidence>
<dbReference type="Gene3D" id="3.30.40.10">
    <property type="entry name" value="Zinc/RING finger domain, C3HC4 (zinc finger)"/>
    <property type="match status" value="1"/>
</dbReference>
<dbReference type="InterPro" id="IPR017907">
    <property type="entry name" value="Znf_RING_CS"/>
</dbReference>
<keyword evidence="2 4" id="KW-0863">Zinc-finger</keyword>
<dbReference type="PANTHER" id="PTHR25462:SF291">
    <property type="entry name" value="E3 UBIQUITIN-PROTEIN LIGASE TRIM45"/>
    <property type="match status" value="1"/>
</dbReference>